<dbReference type="InterPro" id="IPR029033">
    <property type="entry name" value="His_PPase_superfam"/>
</dbReference>
<evidence type="ECO:0000313" key="2">
    <source>
        <dbReference type="Proteomes" id="UP001597201"/>
    </source>
</evidence>
<dbReference type="RefSeq" id="WP_377176108.1">
    <property type="nucleotide sequence ID" value="NZ_JBHTMY010000002.1"/>
</dbReference>
<gene>
    <name evidence="1" type="ORF">ACFQ39_02500</name>
</gene>
<dbReference type="EMBL" id="JBHTMY010000002">
    <property type="protein sequence ID" value="MFD1314473.1"/>
    <property type="molecule type" value="Genomic_DNA"/>
</dbReference>
<dbReference type="InterPro" id="IPR013078">
    <property type="entry name" value="His_Pase_superF_clade-1"/>
</dbReference>
<reference evidence="2" key="1">
    <citation type="journal article" date="2019" name="Int. J. Syst. Evol. Microbiol.">
        <title>The Global Catalogue of Microorganisms (GCM) 10K type strain sequencing project: providing services to taxonomists for standard genome sequencing and annotation.</title>
        <authorList>
            <consortium name="The Broad Institute Genomics Platform"/>
            <consortium name="The Broad Institute Genome Sequencing Center for Infectious Disease"/>
            <person name="Wu L."/>
            <person name="Ma J."/>
        </authorList>
    </citation>
    <scope>NUCLEOTIDE SEQUENCE [LARGE SCALE GENOMIC DNA]</scope>
    <source>
        <strain evidence="2">CCUG 61485</strain>
    </source>
</reference>
<accession>A0ABW3Y1S2</accession>
<dbReference type="Gene3D" id="3.40.50.1240">
    <property type="entry name" value="Phosphoglycerate mutase-like"/>
    <property type="match status" value="1"/>
</dbReference>
<proteinExistence type="predicted"/>
<comment type="caution">
    <text evidence="1">The sequence shown here is derived from an EMBL/GenBank/DDBJ whole genome shotgun (WGS) entry which is preliminary data.</text>
</comment>
<dbReference type="SUPFAM" id="SSF53254">
    <property type="entry name" value="Phosphoglycerate mutase-like"/>
    <property type="match status" value="1"/>
</dbReference>
<protein>
    <submittedName>
        <fullName evidence="1">Phosphoglycerate mutase family protein</fullName>
        <ecNumber evidence="1">5.4.-.-</ecNumber>
    </submittedName>
</protein>
<evidence type="ECO:0000313" key="1">
    <source>
        <dbReference type="EMBL" id="MFD1314473.1"/>
    </source>
</evidence>
<sequence>MLQKIIFIFLLSSFSLSILAQETTIILVRHAETFEGGSERMLNEVGKKRALELKRTLQNVKLDAIYSTDLNRTKQTVHPISLDRGLEIIPYDPTNLNDFAYRLLKNHVGETILVSGHSNTTPQLVNALIGDKKYDDFDETEFYHLFILSFATNLPPKVLQLSYGF</sequence>
<dbReference type="EC" id="5.4.-.-" evidence="1"/>
<dbReference type="Pfam" id="PF00300">
    <property type="entry name" value="His_Phos_1"/>
    <property type="match status" value="1"/>
</dbReference>
<dbReference type="CDD" id="cd07067">
    <property type="entry name" value="HP_PGM_like"/>
    <property type="match status" value="1"/>
</dbReference>
<keyword evidence="1" id="KW-0413">Isomerase</keyword>
<dbReference type="GO" id="GO:0016853">
    <property type="term" value="F:isomerase activity"/>
    <property type="evidence" value="ECO:0007669"/>
    <property type="project" value="UniProtKB-KW"/>
</dbReference>
<dbReference type="Proteomes" id="UP001597201">
    <property type="component" value="Unassembled WGS sequence"/>
</dbReference>
<name>A0ABW3Y1S2_9FLAO</name>
<keyword evidence="2" id="KW-1185">Reference proteome</keyword>
<organism evidence="1 2">
    <name type="scientific">Namhaeicola litoreus</name>
    <dbReference type="NCBI Taxonomy" id="1052145"/>
    <lineage>
        <taxon>Bacteria</taxon>
        <taxon>Pseudomonadati</taxon>
        <taxon>Bacteroidota</taxon>
        <taxon>Flavobacteriia</taxon>
        <taxon>Flavobacteriales</taxon>
        <taxon>Flavobacteriaceae</taxon>
        <taxon>Namhaeicola</taxon>
    </lineage>
</organism>